<feature type="region of interest" description="Disordered" evidence="1">
    <location>
        <begin position="142"/>
        <end position="248"/>
    </location>
</feature>
<reference evidence="2 3" key="1">
    <citation type="journal article" date="2016" name="Genome Biol. Evol.">
        <title>Gene Family Evolution Reflects Adaptation to Soil Environmental Stressors in the Genome of the Collembolan Orchesella cincta.</title>
        <authorList>
            <person name="Faddeeva-Vakhrusheva A."/>
            <person name="Derks M.F."/>
            <person name="Anvar S.Y."/>
            <person name="Agamennone V."/>
            <person name="Suring W."/>
            <person name="Smit S."/>
            <person name="van Straalen N.M."/>
            <person name="Roelofs D."/>
        </authorList>
    </citation>
    <scope>NUCLEOTIDE SEQUENCE [LARGE SCALE GENOMIC DNA]</scope>
    <source>
        <tissue evidence="2">Mixed pool</tissue>
    </source>
</reference>
<comment type="caution">
    <text evidence="2">The sequence shown here is derived from an EMBL/GenBank/DDBJ whole genome shotgun (WGS) entry which is preliminary data.</text>
</comment>
<dbReference type="OrthoDB" id="6499155at2759"/>
<feature type="compositionally biased region" description="Low complexity" evidence="1">
    <location>
        <begin position="203"/>
        <end position="224"/>
    </location>
</feature>
<dbReference type="EMBL" id="LJIJ01000021">
    <property type="protein sequence ID" value="ODN05564.1"/>
    <property type="molecule type" value="Genomic_DNA"/>
</dbReference>
<evidence type="ECO:0000256" key="1">
    <source>
        <dbReference type="SAM" id="MobiDB-lite"/>
    </source>
</evidence>
<feature type="region of interest" description="Disordered" evidence="1">
    <location>
        <begin position="371"/>
        <end position="398"/>
    </location>
</feature>
<evidence type="ECO:0000313" key="2">
    <source>
        <dbReference type="EMBL" id="ODN05564.1"/>
    </source>
</evidence>
<feature type="compositionally biased region" description="Basic and acidic residues" evidence="1">
    <location>
        <begin position="380"/>
        <end position="391"/>
    </location>
</feature>
<keyword evidence="3" id="KW-1185">Reference proteome</keyword>
<evidence type="ECO:0000313" key="3">
    <source>
        <dbReference type="Proteomes" id="UP000094527"/>
    </source>
</evidence>
<feature type="compositionally biased region" description="Polar residues" evidence="1">
    <location>
        <begin position="142"/>
        <end position="155"/>
    </location>
</feature>
<dbReference type="AlphaFoldDB" id="A0A1D2NJZ2"/>
<organism evidence="2 3">
    <name type="scientific">Orchesella cincta</name>
    <name type="common">Springtail</name>
    <name type="synonym">Podura cincta</name>
    <dbReference type="NCBI Taxonomy" id="48709"/>
    <lineage>
        <taxon>Eukaryota</taxon>
        <taxon>Metazoa</taxon>
        <taxon>Ecdysozoa</taxon>
        <taxon>Arthropoda</taxon>
        <taxon>Hexapoda</taxon>
        <taxon>Collembola</taxon>
        <taxon>Entomobryomorpha</taxon>
        <taxon>Entomobryoidea</taxon>
        <taxon>Orchesellidae</taxon>
        <taxon>Orchesellinae</taxon>
        <taxon>Orchesella</taxon>
    </lineage>
</organism>
<dbReference type="STRING" id="48709.A0A1D2NJZ2"/>
<protein>
    <submittedName>
        <fullName evidence="2">Angiomotin-like protein 2</fullName>
    </submittedName>
</protein>
<sequence length="398" mass="42994">MSNSKQGTPEAIEEERELPRPANNNSNNMEQVGVGQPSLGGVGGVARRDENSISFRHFLQPHSDVVPSPAPTCRSRSRGTQPGAVDLVDMAMALPDFVQDHLVVESLAIAEHQNDGGGSQHAGASAVDLNVLNEILPDFDFTASQPSHALPSQSGHTRRRNMQEEQSAAASEVSHGAGGTSALPDFLSDGPMQCTDTNAVDNSMSMSGPSSSRSASRILNSNSLTERNRIVDESSRSTSFDSSDTMRSEVERLRRELAERNRRISQLEGEVLRLRTNASMLETALRTTEQNLTSSETRRLNLEREAGDLRRLTSKENTVGASGDVVPSTSSGVTVNGSVIEDVEMNPHLVRSIATSSEALLSQLLQNMDRLKGLSNATSHRSEERPKKSSEPDEGQQN</sequence>
<feature type="compositionally biased region" description="Basic and acidic residues" evidence="1">
    <location>
        <begin position="226"/>
        <end position="235"/>
    </location>
</feature>
<dbReference type="Proteomes" id="UP000094527">
    <property type="component" value="Unassembled WGS sequence"/>
</dbReference>
<feature type="region of interest" description="Disordered" evidence="1">
    <location>
        <begin position="311"/>
        <end position="333"/>
    </location>
</feature>
<dbReference type="OMA" id="LSDGPMQ"/>
<feature type="compositionally biased region" description="Low complexity" evidence="1">
    <location>
        <begin position="322"/>
        <end position="333"/>
    </location>
</feature>
<name>A0A1D2NJZ2_ORCCI</name>
<feature type="region of interest" description="Disordered" evidence="1">
    <location>
        <begin position="62"/>
        <end position="81"/>
    </location>
</feature>
<accession>A0A1D2NJZ2</accession>
<proteinExistence type="predicted"/>
<feature type="region of interest" description="Disordered" evidence="1">
    <location>
        <begin position="1"/>
        <end position="46"/>
    </location>
</feature>
<gene>
    <name evidence="2" type="ORF">Ocin01_01135</name>
</gene>